<feature type="transmembrane region" description="Helical" evidence="1">
    <location>
        <begin position="61"/>
        <end position="81"/>
    </location>
</feature>
<evidence type="ECO:0000313" key="2">
    <source>
        <dbReference type="EMBL" id="MBC3881753.1"/>
    </source>
</evidence>
<comment type="caution">
    <text evidence="2">The sequence shown here is derived from an EMBL/GenBank/DDBJ whole genome shotgun (WGS) entry which is preliminary data.</text>
</comment>
<sequence>MFTQIITHTPLWVWALLAFLVTLGWSQTRDREVSLKRATILPVVMIIFSASSVLQNKGNHLQLIVTWIIACVLVAAWVMRLPLNQKTHYKRDTGTLQVAGSWIPMVLILTIFIGKYALAIFTALQAEQAHSITFTICSTLFFGSLSGIFLGRTARLWRIATNAKQQPLAQSA</sequence>
<keyword evidence="1" id="KW-0812">Transmembrane</keyword>
<evidence type="ECO:0000313" key="3">
    <source>
        <dbReference type="Proteomes" id="UP000627446"/>
    </source>
</evidence>
<name>A0A923HPX3_9BURK</name>
<dbReference type="InterPro" id="IPR046730">
    <property type="entry name" value="DUF6622"/>
</dbReference>
<gene>
    <name evidence="2" type="ORF">H8K36_10240</name>
</gene>
<feature type="transmembrane region" description="Helical" evidence="1">
    <location>
        <begin position="102"/>
        <end position="124"/>
    </location>
</feature>
<feature type="transmembrane region" description="Helical" evidence="1">
    <location>
        <begin position="38"/>
        <end position="55"/>
    </location>
</feature>
<feature type="transmembrane region" description="Helical" evidence="1">
    <location>
        <begin position="130"/>
        <end position="150"/>
    </location>
</feature>
<dbReference type="EMBL" id="JACOFZ010000003">
    <property type="protein sequence ID" value="MBC3881753.1"/>
    <property type="molecule type" value="Genomic_DNA"/>
</dbReference>
<accession>A0A923HPX3</accession>
<evidence type="ECO:0008006" key="4">
    <source>
        <dbReference type="Google" id="ProtNLM"/>
    </source>
</evidence>
<organism evidence="2 3">
    <name type="scientific">Undibacterium nitidum</name>
    <dbReference type="NCBI Taxonomy" id="2762298"/>
    <lineage>
        <taxon>Bacteria</taxon>
        <taxon>Pseudomonadati</taxon>
        <taxon>Pseudomonadota</taxon>
        <taxon>Betaproteobacteria</taxon>
        <taxon>Burkholderiales</taxon>
        <taxon>Oxalobacteraceae</taxon>
        <taxon>Undibacterium</taxon>
    </lineage>
</organism>
<keyword evidence="1" id="KW-1133">Transmembrane helix</keyword>
<feature type="transmembrane region" description="Helical" evidence="1">
    <location>
        <begin position="6"/>
        <end position="26"/>
    </location>
</feature>
<keyword evidence="3" id="KW-1185">Reference proteome</keyword>
<keyword evidence="1" id="KW-0472">Membrane</keyword>
<proteinExistence type="predicted"/>
<evidence type="ECO:0000256" key="1">
    <source>
        <dbReference type="SAM" id="Phobius"/>
    </source>
</evidence>
<dbReference type="AlphaFoldDB" id="A0A923HPX3"/>
<protein>
    <recommendedName>
        <fullName evidence="4">Transmembrane protein</fullName>
    </recommendedName>
</protein>
<dbReference type="Pfam" id="PF20327">
    <property type="entry name" value="DUF6622"/>
    <property type="match status" value="1"/>
</dbReference>
<dbReference type="Proteomes" id="UP000627446">
    <property type="component" value="Unassembled WGS sequence"/>
</dbReference>
<reference evidence="2" key="1">
    <citation type="submission" date="2020-08" db="EMBL/GenBank/DDBJ databases">
        <title>Novel species isolated from subtropical streams in China.</title>
        <authorList>
            <person name="Lu H."/>
        </authorList>
    </citation>
    <scope>NUCLEOTIDE SEQUENCE</scope>
    <source>
        <strain evidence="2">LX22W</strain>
    </source>
</reference>